<sequence>MLEHGYYTLVVQDNFVLSQLFGAWNVERTKNYAEHMQKVASELTAKPWARIVNLSSWEGGGTDVIQPLQDLQKWAEQNNCKHVVFINPPLIPNYMLQKHGDPYHGYKIFEDQEEAISWVKAELDNL</sequence>
<organism evidence="1 2">
    <name type="scientific">Thalassotalea profundi</name>
    <dbReference type="NCBI Taxonomy" id="2036687"/>
    <lineage>
        <taxon>Bacteria</taxon>
        <taxon>Pseudomonadati</taxon>
        <taxon>Pseudomonadota</taxon>
        <taxon>Gammaproteobacteria</taxon>
        <taxon>Alteromonadales</taxon>
        <taxon>Colwelliaceae</taxon>
        <taxon>Thalassotalea</taxon>
    </lineage>
</organism>
<comment type="caution">
    <text evidence="1">The sequence shown here is derived from an EMBL/GenBank/DDBJ whole genome shotgun (WGS) entry which is preliminary data.</text>
</comment>
<keyword evidence="2" id="KW-1185">Reference proteome</keyword>
<evidence type="ECO:0000313" key="2">
    <source>
        <dbReference type="Proteomes" id="UP000626370"/>
    </source>
</evidence>
<evidence type="ECO:0000313" key="1">
    <source>
        <dbReference type="EMBL" id="GHE97547.1"/>
    </source>
</evidence>
<evidence type="ECO:0008006" key="3">
    <source>
        <dbReference type="Google" id="ProtNLM"/>
    </source>
</evidence>
<reference evidence="2" key="1">
    <citation type="journal article" date="2019" name="Int. J. Syst. Evol. Microbiol.">
        <title>The Global Catalogue of Microorganisms (GCM) 10K type strain sequencing project: providing services to taxonomists for standard genome sequencing and annotation.</title>
        <authorList>
            <consortium name="The Broad Institute Genomics Platform"/>
            <consortium name="The Broad Institute Genome Sequencing Center for Infectious Disease"/>
            <person name="Wu L."/>
            <person name="Ma J."/>
        </authorList>
    </citation>
    <scope>NUCLEOTIDE SEQUENCE [LARGE SCALE GENOMIC DNA]</scope>
    <source>
        <strain evidence="2">CGMCC 1.15922</strain>
    </source>
</reference>
<gene>
    <name evidence="1" type="ORF">GCM10011501_28940</name>
</gene>
<dbReference type="RefSeq" id="WP_189378965.1">
    <property type="nucleotide sequence ID" value="NZ_BNAH01000012.1"/>
</dbReference>
<proteinExistence type="predicted"/>
<protein>
    <recommendedName>
        <fullName evidence="3">STAS/SEC14 domain-containing protein</fullName>
    </recommendedName>
</protein>
<name>A0ABQ3IX91_9GAMM</name>
<accession>A0ABQ3IX91</accession>
<dbReference type="EMBL" id="BNAH01000012">
    <property type="protein sequence ID" value="GHE97547.1"/>
    <property type="molecule type" value="Genomic_DNA"/>
</dbReference>
<dbReference type="Proteomes" id="UP000626370">
    <property type="component" value="Unassembled WGS sequence"/>
</dbReference>